<dbReference type="EMBL" id="CASHTH010000021">
    <property type="protein sequence ID" value="CAI7989116.1"/>
    <property type="molecule type" value="Genomic_DNA"/>
</dbReference>
<reference evidence="1" key="1">
    <citation type="submission" date="2023-03" db="EMBL/GenBank/DDBJ databases">
        <authorList>
            <person name="Steffen K."/>
            <person name="Cardenas P."/>
        </authorList>
    </citation>
    <scope>NUCLEOTIDE SEQUENCE</scope>
</reference>
<name>A0AA35QS21_GEOBA</name>
<accession>A0AA35QS21</accession>
<feature type="non-terminal residue" evidence="1">
    <location>
        <position position="1"/>
    </location>
</feature>
<protein>
    <submittedName>
        <fullName evidence="1">Uncharacterized protein</fullName>
    </submittedName>
</protein>
<evidence type="ECO:0000313" key="2">
    <source>
        <dbReference type="Proteomes" id="UP001174909"/>
    </source>
</evidence>
<dbReference type="AlphaFoldDB" id="A0AA35QS21"/>
<sequence>MAHIYLWKPQNCFANEKVMFCNLIGLQKSYSRVQIAIKLANALWAARGCGSTTRVLPPSPSFPLFLPPSPSSPLSFQDYTQFHVQI</sequence>
<comment type="caution">
    <text evidence="1">The sequence shown here is derived from an EMBL/GenBank/DDBJ whole genome shotgun (WGS) entry which is preliminary data.</text>
</comment>
<organism evidence="1 2">
    <name type="scientific">Geodia barretti</name>
    <name type="common">Barrett's horny sponge</name>
    <dbReference type="NCBI Taxonomy" id="519541"/>
    <lineage>
        <taxon>Eukaryota</taxon>
        <taxon>Metazoa</taxon>
        <taxon>Porifera</taxon>
        <taxon>Demospongiae</taxon>
        <taxon>Heteroscleromorpha</taxon>
        <taxon>Tetractinellida</taxon>
        <taxon>Astrophorina</taxon>
        <taxon>Geodiidae</taxon>
        <taxon>Geodia</taxon>
    </lineage>
</organism>
<gene>
    <name evidence="1" type="ORF">GBAR_LOCUS129</name>
</gene>
<evidence type="ECO:0000313" key="1">
    <source>
        <dbReference type="EMBL" id="CAI7989116.1"/>
    </source>
</evidence>
<keyword evidence="2" id="KW-1185">Reference proteome</keyword>
<proteinExistence type="predicted"/>
<dbReference type="Proteomes" id="UP001174909">
    <property type="component" value="Unassembled WGS sequence"/>
</dbReference>